<keyword evidence="2" id="KW-1185">Reference proteome</keyword>
<protein>
    <submittedName>
        <fullName evidence="1">Uncharacterized protein</fullName>
    </submittedName>
</protein>
<comment type="caution">
    <text evidence="1">The sequence shown here is derived from an EMBL/GenBank/DDBJ whole genome shotgun (WGS) entry which is preliminary data.</text>
</comment>
<reference evidence="2" key="1">
    <citation type="submission" date="2018-05" db="EMBL/GenBank/DDBJ databases">
        <authorList>
            <person name="Li X."/>
        </authorList>
    </citation>
    <scope>NUCLEOTIDE SEQUENCE [LARGE SCALE GENOMIC DNA]</scope>
    <source>
        <strain evidence="2">LX32</strain>
    </source>
</reference>
<gene>
    <name evidence="1" type="ORF">DJ017_10170</name>
</gene>
<name>A0A328AIU8_9CAUL</name>
<accession>A0A328AIU8</accession>
<evidence type="ECO:0000313" key="2">
    <source>
        <dbReference type="Proteomes" id="UP000249254"/>
    </source>
</evidence>
<sequence length="65" mass="7004">MSRAFDEAARVVAGELARRRPRDRAGFLRELLAHAAAGLVVIEGDEKAAESVYRLADAVAVRGEP</sequence>
<dbReference type="EMBL" id="QFYQ01000001">
    <property type="protein sequence ID" value="RAK54863.1"/>
    <property type="molecule type" value="Genomic_DNA"/>
</dbReference>
<proteinExistence type="predicted"/>
<dbReference type="OrthoDB" id="7210967at2"/>
<dbReference type="RefSeq" id="WP_111528613.1">
    <property type="nucleotide sequence ID" value="NZ_JBHRSG010000004.1"/>
</dbReference>
<evidence type="ECO:0000313" key="1">
    <source>
        <dbReference type="EMBL" id="RAK54863.1"/>
    </source>
</evidence>
<organism evidence="1 2">
    <name type="scientific">Phenylobacterium soli</name>
    <dbReference type="NCBI Taxonomy" id="2170551"/>
    <lineage>
        <taxon>Bacteria</taxon>
        <taxon>Pseudomonadati</taxon>
        <taxon>Pseudomonadota</taxon>
        <taxon>Alphaproteobacteria</taxon>
        <taxon>Caulobacterales</taxon>
        <taxon>Caulobacteraceae</taxon>
        <taxon>Phenylobacterium</taxon>
    </lineage>
</organism>
<dbReference type="Proteomes" id="UP000249254">
    <property type="component" value="Unassembled WGS sequence"/>
</dbReference>
<dbReference type="AlphaFoldDB" id="A0A328AIU8"/>